<name>A0A835AHN6_9POAL</name>
<dbReference type="InterPro" id="IPR027417">
    <property type="entry name" value="P-loop_NTPase"/>
</dbReference>
<dbReference type="AlphaFoldDB" id="A0A835AHN6"/>
<sequence length="384" mass="43590">MGVSHSFCQSKFNPSKRVFLSNNNTHGKEELGKAIESLKNIINDMNEFVAFLKNYSPLYHKCMFGRQREMDRVMRFLVETNSFAQSVGVLPIFGPPASGKSTLVSHVCSNERVRDLFSQIILITEADLKEQVLHNTKDTYAVIKYQGGASEGNKALLLIIELPKDINDDSWKNIYSIYVGRIASGSKVIITSRSRKIIHFGTTQALELNYLTKEEFWYFFKVLTFGSTDPEEQPKLASMAMEIGMVINGSFIGANLIGGVLRSNLNARFWSRALKYTRLNVQKNTSMFGEHPGALLQKNKPTFFGRMASADFCLLHSQYQTNSGHEEIPNITFEDILFGTVECRGRIEVLAWRSQIPPYKNYIFSCEIRKPCRATIKSSRKKKT</sequence>
<evidence type="ECO:0000313" key="1">
    <source>
        <dbReference type="EMBL" id="KAF8667033.1"/>
    </source>
</evidence>
<evidence type="ECO:0000313" key="2">
    <source>
        <dbReference type="Proteomes" id="UP000636709"/>
    </source>
</evidence>
<dbReference type="Proteomes" id="UP000636709">
    <property type="component" value="Unassembled WGS sequence"/>
</dbReference>
<dbReference type="SUPFAM" id="SSF52540">
    <property type="entry name" value="P-loop containing nucleoside triphosphate hydrolases"/>
    <property type="match status" value="1"/>
</dbReference>
<dbReference type="Gene3D" id="3.40.50.300">
    <property type="entry name" value="P-loop containing nucleotide triphosphate hydrolases"/>
    <property type="match status" value="1"/>
</dbReference>
<reference evidence="1" key="1">
    <citation type="submission" date="2020-07" db="EMBL/GenBank/DDBJ databases">
        <title>Genome sequence and genetic diversity analysis of an under-domesticated orphan crop, white fonio (Digitaria exilis).</title>
        <authorList>
            <person name="Bennetzen J.L."/>
            <person name="Chen S."/>
            <person name="Ma X."/>
            <person name="Wang X."/>
            <person name="Yssel A.E.J."/>
            <person name="Chaluvadi S.R."/>
            <person name="Johnson M."/>
            <person name="Gangashetty P."/>
            <person name="Hamidou F."/>
            <person name="Sanogo M.D."/>
            <person name="Zwaenepoel A."/>
            <person name="Wallace J."/>
            <person name="Van De Peer Y."/>
            <person name="Van Deynze A."/>
        </authorList>
    </citation>
    <scope>NUCLEOTIDE SEQUENCE</scope>
    <source>
        <tissue evidence="1">Leaves</tissue>
    </source>
</reference>
<dbReference type="EMBL" id="JACEFO010002303">
    <property type="protein sequence ID" value="KAF8667033.1"/>
    <property type="molecule type" value="Genomic_DNA"/>
</dbReference>
<dbReference type="OrthoDB" id="683544at2759"/>
<dbReference type="GO" id="GO:0043531">
    <property type="term" value="F:ADP binding"/>
    <property type="evidence" value="ECO:0007669"/>
    <property type="project" value="InterPro"/>
</dbReference>
<gene>
    <name evidence="1" type="ORF">HU200_053205</name>
</gene>
<organism evidence="1 2">
    <name type="scientific">Digitaria exilis</name>
    <dbReference type="NCBI Taxonomy" id="1010633"/>
    <lineage>
        <taxon>Eukaryota</taxon>
        <taxon>Viridiplantae</taxon>
        <taxon>Streptophyta</taxon>
        <taxon>Embryophyta</taxon>
        <taxon>Tracheophyta</taxon>
        <taxon>Spermatophyta</taxon>
        <taxon>Magnoliopsida</taxon>
        <taxon>Liliopsida</taxon>
        <taxon>Poales</taxon>
        <taxon>Poaceae</taxon>
        <taxon>PACMAD clade</taxon>
        <taxon>Panicoideae</taxon>
        <taxon>Panicodae</taxon>
        <taxon>Paniceae</taxon>
        <taxon>Anthephorinae</taxon>
        <taxon>Digitaria</taxon>
    </lineage>
</organism>
<dbReference type="PANTHER" id="PTHR33377:SF50">
    <property type="entry name" value="NB-ARC DOMAIN-CONTAINING PROTEIN"/>
    <property type="match status" value="1"/>
</dbReference>
<evidence type="ECO:0008006" key="3">
    <source>
        <dbReference type="Google" id="ProtNLM"/>
    </source>
</evidence>
<comment type="caution">
    <text evidence="1">The sequence shown here is derived from an EMBL/GenBank/DDBJ whole genome shotgun (WGS) entry which is preliminary data.</text>
</comment>
<protein>
    <recommendedName>
        <fullName evidence="3">NB-ARC domain-containing protein</fullName>
    </recommendedName>
</protein>
<dbReference type="PANTHER" id="PTHR33377">
    <property type="entry name" value="OS10G0134700 PROTEIN-RELATED"/>
    <property type="match status" value="1"/>
</dbReference>
<accession>A0A835AHN6</accession>
<proteinExistence type="predicted"/>
<keyword evidence="2" id="KW-1185">Reference proteome</keyword>